<keyword evidence="1" id="KW-0472">Membrane</keyword>
<reference evidence="2" key="1">
    <citation type="journal article" date="2014" name="Front. Microbiol.">
        <title>High frequency of phylogenetically diverse reductive dehalogenase-homologous genes in deep subseafloor sedimentary metagenomes.</title>
        <authorList>
            <person name="Kawai M."/>
            <person name="Futagami T."/>
            <person name="Toyoda A."/>
            <person name="Takaki Y."/>
            <person name="Nishi S."/>
            <person name="Hori S."/>
            <person name="Arai W."/>
            <person name="Tsubouchi T."/>
            <person name="Morono Y."/>
            <person name="Uchiyama I."/>
            <person name="Ito T."/>
            <person name="Fujiyama A."/>
            <person name="Inagaki F."/>
            <person name="Takami H."/>
        </authorList>
    </citation>
    <scope>NUCLEOTIDE SEQUENCE</scope>
    <source>
        <strain evidence="2">Expedition CK06-06</strain>
    </source>
</reference>
<dbReference type="GO" id="GO:0005886">
    <property type="term" value="C:plasma membrane"/>
    <property type="evidence" value="ECO:0007669"/>
    <property type="project" value="UniProtKB-SubCell"/>
</dbReference>
<feature type="non-terminal residue" evidence="2">
    <location>
        <position position="235"/>
    </location>
</feature>
<dbReference type="AlphaFoldDB" id="X1VFX4"/>
<feature type="transmembrane region" description="Helical" evidence="1">
    <location>
        <begin position="42"/>
        <end position="64"/>
    </location>
</feature>
<protein>
    <recommendedName>
        <fullName evidence="3">ABC-2 type transporter domain-containing protein</fullName>
    </recommendedName>
</protein>
<accession>X1VFX4</accession>
<name>X1VFX4_9ZZZZ</name>
<dbReference type="PANTHER" id="PTHR43471">
    <property type="entry name" value="ABC TRANSPORTER PERMEASE"/>
    <property type="match status" value="1"/>
</dbReference>
<feature type="transmembrane region" description="Helical" evidence="1">
    <location>
        <begin position="76"/>
        <end position="99"/>
    </location>
</feature>
<comment type="caution">
    <text evidence="2">The sequence shown here is derived from an EMBL/GenBank/DDBJ whole genome shotgun (WGS) entry which is preliminary data.</text>
</comment>
<dbReference type="Pfam" id="PF12679">
    <property type="entry name" value="ABC2_membrane_2"/>
    <property type="match status" value="1"/>
</dbReference>
<gene>
    <name evidence="2" type="ORF">S12H4_53116</name>
</gene>
<evidence type="ECO:0000256" key="1">
    <source>
        <dbReference type="SAM" id="Phobius"/>
    </source>
</evidence>
<keyword evidence="1" id="KW-0812">Transmembrane</keyword>
<evidence type="ECO:0008006" key="3">
    <source>
        <dbReference type="Google" id="ProtNLM"/>
    </source>
</evidence>
<feature type="non-terminal residue" evidence="2">
    <location>
        <position position="1"/>
    </location>
</feature>
<keyword evidence="1" id="KW-1133">Transmembrane helix</keyword>
<dbReference type="GO" id="GO:0140359">
    <property type="term" value="F:ABC-type transporter activity"/>
    <property type="evidence" value="ECO:0007669"/>
    <property type="project" value="InterPro"/>
</dbReference>
<feature type="transmembrane region" description="Helical" evidence="1">
    <location>
        <begin position="111"/>
        <end position="133"/>
    </location>
</feature>
<proteinExistence type="predicted"/>
<dbReference type="EMBL" id="BARW01033777">
    <property type="protein sequence ID" value="GAJ13406.1"/>
    <property type="molecule type" value="Genomic_DNA"/>
</dbReference>
<evidence type="ECO:0000313" key="2">
    <source>
        <dbReference type="EMBL" id="GAJ13406.1"/>
    </source>
</evidence>
<organism evidence="2">
    <name type="scientific">marine sediment metagenome</name>
    <dbReference type="NCBI Taxonomy" id="412755"/>
    <lineage>
        <taxon>unclassified sequences</taxon>
        <taxon>metagenomes</taxon>
        <taxon>ecological metagenomes</taxon>
    </lineage>
</organism>
<sequence>VLSLFAILFTYDAIVGEKEKGTLKLALSNKVPRDRLILGKAIGGFISLLIPLVIPMVIGLLLLMVYPNVSLVGGDWIRIVLVLLIFLLYLSVFFTLGLFVSARTSRSSTSFLILLFIWVTFVTVIPKASVMIASQIRPIPSVHEITAQKDSYLQEIQKEAFSERTEYFKNNPAPDKDQPEARKKWEEGIRKWAEDLQQSLTGKIDERNAAIERDYQAKMNQQQKLAVNLSRISPT</sequence>